<dbReference type="InterPro" id="IPR014628">
    <property type="entry name" value="Man6P_isomerase_Firm_short"/>
</dbReference>
<dbReference type="PIRSF" id="PIRSF036894">
    <property type="entry name" value="PMI_Firm_short"/>
    <property type="match status" value="1"/>
</dbReference>
<dbReference type="InterPro" id="IPR051804">
    <property type="entry name" value="Carb_Metab_Reg_Kinase/Isom"/>
</dbReference>
<evidence type="ECO:0000259" key="4">
    <source>
        <dbReference type="Pfam" id="PF21621"/>
    </source>
</evidence>
<dbReference type="EC" id="5.3.1.8" evidence="5"/>
<organism evidence="5">
    <name type="scientific">bioreactor metagenome</name>
    <dbReference type="NCBI Taxonomy" id="1076179"/>
    <lineage>
        <taxon>unclassified sequences</taxon>
        <taxon>metagenomes</taxon>
        <taxon>ecological metagenomes</taxon>
    </lineage>
</organism>
<keyword evidence="2" id="KW-0862">Zinc</keyword>
<dbReference type="PANTHER" id="PTHR42742:SF3">
    <property type="entry name" value="FRUCTOKINASE"/>
    <property type="match status" value="1"/>
</dbReference>
<dbReference type="PANTHER" id="PTHR42742">
    <property type="entry name" value="TRANSCRIPTIONAL REPRESSOR MPRA"/>
    <property type="match status" value="1"/>
</dbReference>
<dbReference type="EMBL" id="VSSQ01003051">
    <property type="protein sequence ID" value="MPM18800.1"/>
    <property type="molecule type" value="Genomic_DNA"/>
</dbReference>
<proteinExistence type="predicted"/>
<dbReference type="Pfam" id="PF21621">
    <property type="entry name" value="MPI_cupin_dom"/>
    <property type="match status" value="1"/>
</dbReference>
<feature type="domain" description="Mannose-6-phosphate isomerase cupin" evidence="4">
    <location>
        <begin position="245"/>
        <end position="312"/>
    </location>
</feature>
<dbReference type="GO" id="GO:0008270">
    <property type="term" value="F:zinc ion binding"/>
    <property type="evidence" value="ECO:0007669"/>
    <property type="project" value="InterPro"/>
</dbReference>
<dbReference type="InterPro" id="IPR046457">
    <property type="entry name" value="PMI_typeI_cat"/>
</dbReference>
<evidence type="ECO:0000259" key="3">
    <source>
        <dbReference type="Pfam" id="PF20511"/>
    </source>
</evidence>
<dbReference type="SUPFAM" id="SSF51182">
    <property type="entry name" value="RmlC-like cupins"/>
    <property type="match status" value="1"/>
</dbReference>
<accession>A0A644XRD6</accession>
<evidence type="ECO:0000256" key="1">
    <source>
        <dbReference type="ARBA" id="ARBA00022723"/>
    </source>
</evidence>
<dbReference type="GO" id="GO:0005975">
    <property type="term" value="P:carbohydrate metabolic process"/>
    <property type="evidence" value="ECO:0007669"/>
    <property type="project" value="InterPro"/>
</dbReference>
<evidence type="ECO:0000256" key="2">
    <source>
        <dbReference type="ARBA" id="ARBA00022833"/>
    </source>
</evidence>
<dbReference type="AlphaFoldDB" id="A0A644XRD6"/>
<comment type="caution">
    <text evidence="5">The sequence shown here is derived from an EMBL/GenBank/DDBJ whole genome shotgun (WGS) entry which is preliminary data.</text>
</comment>
<keyword evidence="1" id="KW-0479">Metal-binding</keyword>
<gene>
    <name evidence="5" type="primary">manA_9</name>
    <name evidence="5" type="ORF">SDC9_65216</name>
</gene>
<evidence type="ECO:0000313" key="5">
    <source>
        <dbReference type="EMBL" id="MPM18800.1"/>
    </source>
</evidence>
<dbReference type="CDD" id="cd07010">
    <property type="entry name" value="cupin_PMI_type_I_N_bac"/>
    <property type="match status" value="1"/>
</dbReference>
<dbReference type="GO" id="GO:0004476">
    <property type="term" value="F:mannose-6-phosphate isomerase activity"/>
    <property type="evidence" value="ECO:0007669"/>
    <property type="project" value="UniProtKB-EC"/>
</dbReference>
<keyword evidence="5" id="KW-0413">Isomerase</keyword>
<dbReference type="InterPro" id="IPR014710">
    <property type="entry name" value="RmlC-like_jellyroll"/>
</dbReference>
<name>A0A644XRD6_9ZZZZ</name>
<dbReference type="InterPro" id="IPR049071">
    <property type="entry name" value="MPI_cupin_dom"/>
</dbReference>
<dbReference type="InterPro" id="IPR011051">
    <property type="entry name" value="RmlC_Cupin_sf"/>
</dbReference>
<dbReference type="Gene3D" id="2.60.120.10">
    <property type="entry name" value="Jelly Rolls"/>
    <property type="match status" value="2"/>
</dbReference>
<feature type="domain" description="Phosphomannose isomerase type I catalytic" evidence="3">
    <location>
        <begin position="8"/>
        <end position="136"/>
    </location>
</feature>
<reference evidence="5" key="1">
    <citation type="submission" date="2019-08" db="EMBL/GenBank/DDBJ databases">
        <authorList>
            <person name="Kucharzyk K."/>
            <person name="Murdoch R.W."/>
            <person name="Higgins S."/>
            <person name="Loffler F."/>
        </authorList>
    </citation>
    <scope>NUCLEOTIDE SEQUENCE</scope>
</reference>
<protein>
    <submittedName>
        <fullName evidence="5">Mannose-6-phosphate isomerase ManA</fullName>
        <ecNumber evidence="5">5.3.1.8</ecNumber>
    </submittedName>
</protein>
<dbReference type="Pfam" id="PF20511">
    <property type="entry name" value="PMI_typeI_cat"/>
    <property type="match status" value="1"/>
</dbReference>
<sequence>MSTLYPLKFTPILKDKIWGGSKLNKLFNKPSDTGKLGESWELSGYNGDISVVNKGNLAGKSLNDLIEKYKGDLVGNQVYERFGQTFPLLFKLIDANDNLSIQVHPGDEVAMERHNSFGKTEMWYVIDAEPEGELVIGFKKDCTKEAYLKALGEGNLESLLQSIKVTKGDVLFIPAGLVHAIGKGVVLAEIQQTSDLTYRIYDYKRVDENGKERDLHTQEALDVIDFSASSDPKTVYTRNINELATLVSCEYFTTNIIRFNEQFNRFYGKVDSFVVYMCMEGGFDIISNGSKTSVTKGETVLIPANIHEVELRPQEEVTLLEVYVS</sequence>